<comment type="subcellular location">
    <subcellularLocation>
        <location evidence="1 8">Cell inner membrane</location>
        <topology evidence="1 8">Single-pass membrane protein</topology>
    </subcellularLocation>
</comment>
<evidence type="ECO:0000256" key="4">
    <source>
        <dbReference type="ARBA" id="ARBA00022649"/>
    </source>
</evidence>
<evidence type="ECO:0000313" key="10">
    <source>
        <dbReference type="EMBL" id="PUX17598.1"/>
    </source>
</evidence>
<accession>A0A2T7AYD2</accession>
<protein>
    <submittedName>
        <fullName evidence="9 10">type I Toxin-antitoxin system Hok family toxin</fullName>
    </submittedName>
</protein>
<evidence type="ECO:0000256" key="5">
    <source>
        <dbReference type="ARBA" id="ARBA00022692"/>
    </source>
</evidence>
<comment type="similarity">
    <text evidence="8">Belongs to the hok/gef family.</text>
</comment>
<evidence type="ECO:0000313" key="11">
    <source>
        <dbReference type="Proteomes" id="UP000244378"/>
    </source>
</evidence>
<keyword evidence="3" id="KW-0997">Cell inner membrane</keyword>
<dbReference type="PROSITE" id="PS00556">
    <property type="entry name" value="HOK_GEF"/>
    <property type="match status" value="1"/>
</dbReference>
<dbReference type="EMBL" id="WAGD01000018">
    <property type="protein sequence ID" value="KAB0882493.1"/>
    <property type="molecule type" value="Genomic_DNA"/>
</dbReference>
<keyword evidence="6" id="KW-1133">Transmembrane helix</keyword>
<dbReference type="Proteomes" id="UP000469927">
    <property type="component" value="Unassembled WGS sequence"/>
</dbReference>
<dbReference type="Pfam" id="PF01848">
    <property type="entry name" value="HOK_GEF"/>
    <property type="match status" value="1"/>
</dbReference>
<dbReference type="AlphaFoldDB" id="A0A2T7AYD2"/>
<reference evidence="9 12" key="2">
    <citation type="submission" date="2019-08" db="EMBL/GenBank/DDBJ databases">
        <title>Prevalence, distribution, and phylogeny of type two toxin-antitoxin genes possessed by Cronobacter species where C. sakazakii homologs follow sequence type lineages.</title>
        <authorList>
            <person name="Finkelstein S."/>
            <person name="Negrete F."/>
            <person name="Jang H."/>
            <person name="Gopinath G.R."/>
            <person name="Tall B.D."/>
        </authorList>
    </citation>
    <scope>NUCLEOTIDE SEQUENCE [LARGE SCALE GENOMIC DNA]</scope>
    <source>
        <strain evidence="9 12">MOD1_GK1257</strain>
    </source>
</reference>
<keyword evidence="7" id="KW-0472">Membrane</keyword>
<dbReference type="Proteomes" id="UP000244378">
    <property type="component" value="Unassembled WGS sequence"/>
</dbReference>
<keyword evidence="5" id="KW-0812">Transmembrane</keyword>
<dbReference type="PRINTS" id="PR00281">
    <property type="entry name" value="HOKGEFTOXIC"/>
</dbReference>
<reference evidence="10 11" key="1">
    <citation type="submission" date="2016-12" db="EMBL/GenBank/DDBJ databases">
        <title>Analysis of the Molecular Diversity Among Cronobacter Species Isolated from Filth Flies Using a Pan Genomic DNA Microarray.</title>
        <authorList>
            <person name="Pava-Ripoll M."/>
            <person name="Tall B."/>
            <person name="Farber J."/>
            <person name="Fanning S."/>
            <person name="Lehner A."/>
            <person name="Stephan R."/>
            <person name="Pagotto F."/>
            <person name="Iverson C."/>
            <person name="Ziobro G."/>
            <person name="Miller A."/>
            <person name="Pearson R."/>
            <person name="Yan Q."/>
            <person name="Kim M."/>
            <person name="Jeong S."/>
            <person name="Park J."/>
            <person name="Jun S."/>
            <person name="Choi H."/>
            <person name="Chung T."/>
            <person name="Yoo Y."/>
            <person name="Park E."/>
            <person name="Hwang S."/>
            <person name="Lee B."/>
            <person name="Sathyamoorthy V."/>
            <person name="Carter L."/>
            <person name="Mammel M."/>
            <person name="Jackson S."/>
            <person name="Kothary M."/>
            <person name="Patel I."/>
            <person name="Grim C."/>
            <person name="Gopinath G."/>
            <person name="Gangiredla J."/>
            <person name="Chase H."/>
        </authorList>
    </citation>
    <scope>NUCLEOTIDE SEQUENCE [LARGE SCALE GENOMIC DNA]</scope>
    <source>
        <strain evidence="10 11">MOD1-Md1s</strain>
    </source>
</reference>
<evidence type="ECO:0000256" key="7">
    <source>
        <dbReference type="ARBA" id="ARBA00023136"/>
    </source>
</evidence>
<comment type="caution">
    <text evidence="10">The sequence shown here is derived from an EMBL/GenBank/DDBJ whole genome shotgun (WGS) entry which is preliminary data.</text>
</comment>
<evidence type="ECO:0000256" key="2">
    <source>
        <dbReference type="ARBA" id="ARBA00022475"/>
    </source>
</evidence>
<dbReference type="InterPro" id="IPR000021">
    <property type="entry name" value="Hok/gef_toxin"/>
</dbReference>
<dbReference type="GO" id="GO:0005886">
    <property type="term" value="C:plasma membrane"/>
    <property type="evidence" value="ECO:0007669"/>
    <property type="project" value="UniProtKB-SubCell"/>
</dbReference>
<evidence type="ECO:0000256" key="6">
    <source>
        <dbReference type="ARBA" id="ARBA00022989"/>
    </source>
</evidence>
<proteinExistence type="inferred from homology"/>
<dbReference type="RefSeq" id="WP_075192316.1">
    <property type="nucleotide sequence ID" value="NZ_JADKNN010000042.1"/>
</dbReference>
<sequence>MMPLRYLLACLLVACVTILIFALMNRGMLCEFTIRSGNQEVAAKLSCKDK</sequence>
<keyword evidence="4" id="KW-1277">Toxin-antitoxin system</keyword>
<evidence type="ECO:0000256" key="1">
    <source>
        <dbReference type="ARBA" id="ARBA00004377"/>
    </source>
</evidence>
<evidence type="ECO:0000256" key="8">
    <source>
        <dbReference type="RuleBase" id="RU221113"/>
    </source>
</evidence>
<gene>
    <name evidence="10" type="ORF">AUN14_02710</name>
    <name evidence="9" type="ORF">FZI19_07825</name>
</gene>
<evidence type="ECO:0000313" key="12">
    <source>
        <dbReference type="Proteomes" id="UP000469927"/>
    </source>
</evidence>
<evidence type="ECO:0000256" key="3">
    <source>
        <dbReference type="ARBA" id="ARBA00022519"/>
    </source>
</evidence>
<organism evidence="10 11">
    <name type="scientific">Cronobacter muytjensii</name>
    <dbReference type="NCBI Taxonomy" id="413501"/>
    <lineage>
        <taxon>Bacteria</taxon>
        <taxon>Pseudomonadati</taxon>
        <taxon>Pseudomonadota</taxon>
        <taxon>Gammaproteobacteria</taxon>
        <taxon>Enterobacterales</taxon>
        <taxon>Enterobacteriaceae</taxon>
        <taxon>Cronobacter</taxon>
    </lineage>
</organism>
<dbReference type="EMBL" id="MSAE01000003">
    <property type="protein sequence ID" value="PUX17598.1"/>
    <property type="molecule type" value="Genomic_DNA"/>
</dbReference>
<name>A0A2T7AYD2_9ENTR</name>
<dbReference type="OrthoDB" id="5880683at2"/>
<evidence type="ECO:0000313" key="9">
    <source>
        <dbReference type="EMBL" id="KAB0882493.1"/>
    </source>
</evidence>
<keyword evidence="12" id="KW-1185">Reference proteome</keyword>
<dbReference type="InterPro" id="IPR018084">
    <property type="entry name" value="Hok/gef_toxin_CS"/>
</dbReference>
<keyword evidence="2" id="KW-1003">Cell membrane</keyword>